<keyword evidence="3" id="KW-1185">Reference proteome</keyword>
<gene>
    <name evidence="2" type="ORF">KUF71_025970</name>
</gene>
<dbReference type="GO" id="GO:0016757">
    <property type="term" value="F:glycosyltransferase activity"/>
    <property type="evidence" value="ECO:0007669"/>
    <property type="project" value="UniProtKB-KW"/>
</dbReference>
<reference evidence="2" key="1">
    <citation type="submission" date="2021-07" db="EMBL/GenBank/DDBJ databases">
        <authorList>
            <person name="Catto M.A."/>
            <person name="Jacobson A."/>
            <person name="Kennedy G."/>
            <person name="Labadie P."/>
            <person name="Hunt B.G."/>
            <person name="Srinivasan R."/>
        </authorList>
    </citation>
    <scope>NUCLEOTIDE SEQUENCE</scope>
    <source>
        <strain evidence="2">PL_HMW_Pooled</strain>
        <tissue evidence="2">Head</tissue>
    </source>
</reference>
<name>A0AAE1HAI4_9NEOP</name>
<dbReference type="EMBL" id="JAHWGI010000632">
    <property type="protein sequence ID" value="KAK3916860.1"/>
    <property type="molecule type" value="Genomic_DNA"/>
</dbReference>
<dbReference type="AlphaFoldDB" id="A0AAE1HAI4"/>
<feature type="region of interest" description="Disordered" evidence="1">
    <location>
        <begin position="51"/>
        <end position="86"/>
    </location>
</feature>
<proteinExistence type="predicted"/>
<protein>
    <submittedName>
        <fullName evidence="2">UDP-N-acetylglucosamine--peptide N-acetylglucosaminyltransferase SEC</fullName>
    </submittedName>
</protein>
<organism evidence="2 3">
    <name type="scientific">Frankliniella fusca</name>
    <dbReference type="NCBI Taxonomy" id="407009"/>
    <lineage>
        <taxon>Eukaryota</taxon>
        <taxon>Metazoa</taxon>
        <taxon>Ecdysozoa</taxon>
        <taxon>Arthropoda</taxon>
        <taxon>Hexapoda</taxon>
        <taxon>Insecta</taxon>
        <taxon>Pterygota</taxon>
        <taxon>Neoptera</taxon>
        <taxon>Paraneoptera</taxon>
        <taxon>Thysanoptera</taxon>
        <taxon>Terebrantia</taxon>
        <taxon>Thripoidea</taxon>
        <taxon>Thripidae</taxon>
        <taxon>Frankliniella</taxon>
    </lineage>
</organism>
<sequence>MHHLIVRPHSLFLNEVGTDTSRNELPSQVTLTPTPVVTRTVSSRFSTVTSLLASTPGSPPPDAFPGVPARRKGGVMRTPFTLTRSR</sequence>
<comment type="caution">
    <text evidence="2">The sequence shown here is derived from an EMBL/GenBank/DDBJ whole genome shotgun (WGS) entry which is preliminary data.</text>
</comment>
<evidence type="ECO:0000313" key="3">
    <source>
        <dbReference type="Proteomes" id="UP001219518"/>
    </source>
</evidence>
<evidence type="ECO:0000256" key="1">
    <source>
        <dbReference type="SAM" id="MobiDB-lite"/>
    </source>
</evidence>
<reference evidence="2" key="2">
    <citation type="journal article" date="2023" name="BMC Genomics">
        <title>Pest status, molecular evolution, and epigenetic factors derived from the genome assembly of Frankliniella fusca, a thysanopteran phytovirus vector.</title>
        <authorList>
            <person name="Catto M.A."/>
            <person name="Labadie P.E."/>
            <person name="Jacobson A.L."/>
            <person name="Kennedy G.G."/>
            <person name="Srinivasan R."/>
            <person name="Hunt B.G."/>
        </authorList>
    </citation>
    <scope>NUCLEOTIDE SEQUENCE</scope>
    <source>
        <strain evidence="2">PL_HMW_Pooled</strain>
    </source>
</reference>
<dbReference type="Proteomes" id="UP001219518">
    <property type="component" value="Unassembled WGS sequence"/>
</dbReference>
<evidence type="ECO:0000313" key="2">
    <source>
        <dbReference type="EMBL" id="KAK3916860.1"/>
    </source>
</evidence>
<accession>A0AAE1HAI4</accession>
<keyword evidence="2" id="KW-0808">Transferase</keyword>
<keyword evidence="2" id="KW-0328">Glycosyltransferase</keyword>